<dbReference type="GO" id="GO:0006884">
    <property type="term" value="P:cell volume homeostasis"/>
    <property type="evidence" value="ECO:0007669"/>
    <property type="project" value="TreeGrafter"/>
</dbReference>
<dbReference type="eggNOG" id="KOG2083">
    <property type="taxonomic scope" value="Eukaryota"/>
</dbReference>
<protein>
    <recommendedName>
        <fullName evidence="25">Bumetanide-sensitive sodium-(Potassium)-chloride cotransporter</fullName>
    </recommendedName>
</protein>
<comment type="catalytic activity">
    <reaction evidence="17">
        <text>K(+)(out) + 2 chloride(out) + Na(+)(out) = K(+)(in) + 2 chloride(in) + Na(+)(in)</text>
        <dbReference type="Rhea" id="RHEA:72395"/>
        <dbReference type="ChEBI" id="CHEBI:17996"/>
        <dbReference type="ChEBI" id="CHEBI:29101"/>
        <dbReference type="ChEBI" id="CHEBI:29103"/>
    </reaction>
    <physiologicalReaction direction="left-to-right" evidence="17">
        <dbReference type="Rhea" id="RHEA:72396"/>
    </physiologicalReaction>
</comment>
<dbReference type="InterPro" id="IPR004841">
    <property type="entry name" value="AA-permease/SLC12A_dom"/>
</dbReference>
<feature type="transmembrane region" description="Helical" evidence="19">
    <location>
        <begin position="446"/>
        <end position="466"/>
    </location>
</feature>
<dbReference type="STRING" id="126957.T1JEV4"/>
<evidence type="ECO:0000256" key="15">
    <source>
        <dbReference type="ARBA" id="ARBA00023201"/>
    </source>
</evidence>
<reference evidence="24" key="1">
    <citation type="submission" date="2011-05" db="EMBL/GenBank/DDBJ databases">
        <authorList>
            <person name="Richards S.R."/>
            <person name="Qu J."/>
            <person name="Jiang H."/>
            <person name="Jhangiani S.N."/>
            <person name="Agravi P."/>
            <person name="Goodspeed R."/>
            <person name="Gross S."/>
            <person name="Mandapat C."/>
            <person name="Jackson L."/>
            <person name="Mathew T."/>
            <person name="Pu L."/>
            <person name="Thornton R."/>
            <person name="Saada N."/>
            <person name="Wilczek-Boney K.B."/>
            <person name="Lee S."/>
            <person name="Kovar C."/>
            <person name="Wu Y."/>
            <person name="Scherer S.E."/>
            <person name="Worley K.C."/>
            <person name="Muzny D.M."/>
            <person name="Gibbs R."/>
        </authorList>
    </citation>
    <scope>NUCLEOTIDE SEQUENCE</scope>
    <source>
        <strain evidence="24">Brora</strain>
    </source>
</reference>
<organism evidence="23 24">
    <name type="scientific">Strigamia maritima</name>
    <name type="common">European centipede</name>
    <name type="synonym">Geophilus maritimus</name>
    <dbReference type="NCBI Taxonomy" id="126957"/>
    <lineage>
        <taxon>Eukaryota</taxon>
        <taxon>Metazoa</taxon>
        <taxon>Ecdysozoa</taxon>
        <taxon>Arthropoda</taxon>
        <taxon>Myriapoda</taxon>
        <taxon>Chilopoda</taxon>
        <taxon>Pleurostigmophora</taxon>
        <taxon>Geophilomorpha</taxon>
        <taxon>Linotaeniidae</taxon>
        <taxon>Strigamia</taxon>
    </lineage>
</organism>
<feature type="transmembrane region" description="Helical" evidence="19">
    <location>
        <begin position="293"/>
        <end position="311"/>
    </location>
</feature>
<feature type="domain" description="SLC12A transporter C-terminal" evidence="21">
    <location>
        <begin position="645"/>
        <end position="1068"/>
    </location>
</feature>
<reference evidence="23" key="2">
    <citation type="submission" date="2015-02" db="UniProtKB">
        <authorList>
            <consortium name="EnsemblMetazoa"/>
        </authorList>
    </citation>
    <scope>IDENTIFICATION</scope>
</reference>
<evidence type="ECO:0000256" key="9">
    <source>
        <dbReference type="ARBA" id="ARBA00022958"/>
    </source>
</evidence>
<evidence type="ECO:0000256" key="7">
    <source>
        <dbReference type="ARBA" id="ARBA00022692"/>
    </source>
</evidence>
<feature type="transmembrane region" description="Helical" evidence="19">
    <location>
        <begin position="344"/>
        <end position="366"/>
    </location>
</feature>
<keyword evidence="7 19" id="KW-0812">Transmembrane</keyword>
<evidence type="ECO:0000256" key="10">
    <source>
        <dbReference type="ARBA" id="ARBA00022989"/>
    </source>
</evidence>
<evidence type="ECO:0000259" key="20">
    <source>
        <dbReference type="Pfam" id="PF00324"/>
    </source>
</evidence>
<keyword evidence="8" id="KW-0769">Symport</keyword>
<dbReference type="PhylomeDB" id="T1JEV4"/>
<dbReference type="HOGENOM" id="CLU_001883_0_0_1"/>
<feature type="region of interest" description="Disordered" evidence="18">
    <location>
        <begin position="810"/>
        <end position="864"/>
    </location>
</feature>
<keyword evidence="4" id="KW-1003">Cell membrane</keyword>
<dbReference type="EnsemblMetazoa" id="SMAR012357-RA">
    <property type="protein sequence ID" value="SMAR012357-PA"/>
    <property type="gene ID" value="SMAR012357"/>
</dbReference>
<keyword evidence="24" id="KW-1185">Reference proteome</keyword>
<dbReference type="PRINTS" id="PR01207">
    <property type="entry name" value="NAKCLTRNSPRT"/>
</dbReference>
<evidence type="ECO:0000259" key="22">
    <source>
        <dbReference type="Pfam" id="PF08403"/>
    </source>
</evidence>
<dbReference type="EMBL" id="JH432130">
    <property type="status" value="NOT_ANNOTATED_CDS"/>
    <property type="molecule type" value="Genomic_DNA"/>
</dbReference>
<name>T1JEV4_STRMM</name>
<proteinExistence type="inferred from homology"/>
<evidence type="ECO:0000256" key="3">
    <source>
        <dbReference type="ARBA" id="ARBA00022448"/>
    </source>
</evidence>
<dbReference type="GO" id="GO:0055078">
    <property type="term" value="P:sodium ion homeostasis"/>
    <property type="evidence" value="ECO:0007669"/>
    <property type="project" value="TreeGrafter"/>
</dbReference>
<dbReference type="FunFam" id="1.20.1740.10:FF:000022">
    <property type="entry name" value="Bumetanide-sensitive na-k-cl cotransport protein"/>
    <property type="match status" value="1"/>
</dbReference>
<evidence type="ECO:0008006" key="25">
    <source>
        <dbReference type="Google" id="ProtNLM"/>
    </source>
</evidence>
<dbReference type="InterPro" id="IPR018491">
    <property type="entry name" value="SLC12_C"/>
</dbReference>
<feature type="transmembrane region" description="Helical" evidence="19">
    <location>
        <begin position="554"/>
        <end position="577"/>
    </location>
</feature>
<evidence type="ECO:0000256" key="5">
    <source>
        <dbReference type="ARBA" id="ARBA00022538"/>
    </source>
</evidence>
<dbReference type="GO" id="GO:0055064">
    <property type="term" value="P:chloride ion homeostasis"/>
    <property type="evidence" value="ECO:0007669"/>
    <property type="project" value="TreeGrafter"/>
</dbReference>
<feature type="transmembrane region" description="Helical" evidence="19">
    <location>
        <begin position="223"/>
        <end position="247"/>
    </location>
</feature>
<dbReference type="InterPro" id="IPR004842">
    <property type="entry name" value="SLC12A_fam"/>
</dbReference>
<evidence type="ECO:0000256" key="16">
    <source>
        <dbReference type="ARBA" id="ARBA00023214"/>
    </source>
</evidence>
<keyword evidence="10 19" id="KW-1133">Transmembrane helix</keyword>
<feature type="compositionally biased region" description="Basic and acidic residues" evidence="18">
    <location>
        <begin position="22"/>
        <end position="34"/>
    </location>
</feature>
<dbReference type="Proteomes" id="UP000014500">
    <property type="component" value="Unassembled WGS sequence"/>
</dbReference>
<dbReference type="OMA" id="VNLVNHD"/>
<keyword evidence="13 19" id="KW-0472">Membrane</keyword>
<feature type="transmembrane region" description="Helical" evidence="19">
    <location>
        <begin position="177"/>
        <end position="202"/>
    </location>
</feature>
<evidence type="ECO:0000256" key="11">
    <source>
        <dbReference type="ARBA" id="ARBA00023053"/>
    </source>
</evidence>
<dbReference type="PANTHER" id="PTHR11827">
    <property type="entry name" value="SOLUTE CARRIER FAMILY 12, CATION COTRANSPORTERS"/>
    <property type="match status" value="1"/>
</dbReference>
<feature type="compositionally biased region" description="Low complexity" evidence="18">
    <location>
        <begin position="810"/>
        <end position="825"/>
    </location>
</feature>
<evidence type="ECO:0000259" key="21">
    <source>
        <dbReference type="Pfam" id="PF03522"/>
    </source>
</evidence>
<evidence type="ECO:0000313" key="23">
    <source>
        <dbReference type="EnsemblMetazoa" id="SMAR012357-PA"/>
    </source>
</evidence>
<evidence type="ECO:0000256" key="13">
    <source>
        <dbReference type="ARBA" id="ARBA00023136"/>
    </source>
</evidence>
<dbReference type="Pfam" id="PF08403">
    <property type="entry name" value="AA_permease_N"/>
    <property type="match status" value="1"/>
</dbReference>
<feature type="transmembrane region" description="Helical" evidence="19">
    <location>
        <begin position="378"/>
        <end position="399"/>
    </location>
</feature>
<evidence type="ECO:0000256" key="12">
    <source>
        <dbReference type="ARBA" id="ARBA00023065"/>
    </source>
</evidence>
<keyword evidence="3" id="KW-0813">Transport</keyword>
<feature type="compositionally biased region" description="Polar residues" evidence="18">
    <location>
        <begin position="63"/>
        <end position="72"/>
    </location>
</feature>
<feature type="transmembrane region" description="Helical" evidence="19">
    <location>
        <begin position="521"/>
        <end position="542"/>
    </location>
</feature>
<keyword evidence="14" id="KW-0325">Glycoprotein</keyword>
<sequence length="1068" mass="119052">MMNDDENRLNNLRQEGEWLDMSEEKKEAQVDKGQSRFHVAKVDFVGDQTNDERDNENNDDNQMTTHSGSTNYDTHYLKSLRHLTREALPRIDHYRNLMSVHAANRPTLEELHSESIVDGKTQQQDKDVEIENEGKGVVKFGWIQGVLIRCLLNIWGVMLFLRLSWVVGQAGILEASIIVLLASVVTVLTSLSAAAICTNGMVKGGGTYYMISRSLGPEFGGSIGLIFSFANAVAIAMYVVGFCESFTDMLQSLDLSLVGDQEHDIRIIGSIVLVVLLAITVVGMEWESRAQIVLLIILILAMADFIIGSFIPPSDEEKAKGFLGYDVDIVKTNFLSDYRDGEDFFTVFSVFFPAATGILAGANISGDLADPSKAIPQGTLLAIVITTVSYLIFACLVGSCVVRDADGVIENLENGVFKDCGFNNTCKYGLIKDYQVMELVSIFGPIIYAGCFAATLSSALASLVSAPKVFQALCKDKLYPYIHVFAKGYGKNNEPYRAYALCFIIALGFILIAKLNAIAPIISNFFLASYCLVNYSCFHASLAKSPGFRPGFRYYNMWVSLVGGIVCLAVMFIINWWTALLTFGICFALYMYISHAKPDVNWGSSTQAQTYRSALQSVIKLNQVEEHVKNYRPQILVLSGFPSSRPPLVDFANNITKNLSLLVCGHVVEEQINQRVRNSYFKHAYAWLQRKKIKGFYYLIDGTNLAAGSRSLMQTAGVGKLKPNMVLLGFKSDWQTCKIEELQSYFSIIHDAFDNYLAVGILRLQQGLDYGHFLEAETAIAIMTPALLAPPLPKLSVSIDSNINIRQNFSSSQLSTGGSSSSEGSPATGDHRGNKRADDTQDGSSDNETTKLHPNKEAGKPQRNVPREVLAAHSQFQRKQKKGTIDVWWLYDDGGLSMLIPYILTTRKQWRSCKLRVFALANRKDELDEEQRNLAALLSKFRINYSDVIVIPDVQKRPQESSKAEFESIIKKFRENEDADTNSRDGRTAITDAELLALKDRTLRHIRLRELLQKYSKDSTLIVMTLPMPRKGTVSAPLYLAWLDTLTRDLPPFLLLRGNQTNVITFYS</sequence>
<dbReference type="GO" id="GO:0055075">
    <property type="term" value="P:potassium ion homeostasis"/>
    <property type="evidence" value="ECO:0007669"/>
    <property type="project" value="TreeGrafter"/>
</dbReference>
<feature type="transmembrane region" description="Helical" evidence="19">
    <location>
        <begin position="146"/>
        <end position="165"/>
    </location>
</feature>
<evidence type="ECO:0000313" key="24">
    <source>
        <dbReference type="Proteomes" id="UP000014500"/>
    </source>
</evidence>
<evidence type="ECO:0000256" key="6">
    <source>
        <dbReference type="ARBA" id="ARBA00022553"/>
    </source>
</evidence>
<dbReference type="GO" id="GO:1990573">
    <property type="term" value="P:potassium ion import across plasma membrane"/>
    <property type="evidence" value="ECO:0007669"/>
    <property type="project" value="TreeGrafter"/>
</dbReference>
<dbReference type="Gene3D" id="1.20.1740.10">
    <property type="entry name" value="Amino acid/polyamine transporter I"/>
    <property type="match status" value="1"/>
</dbReference>
<feature type="region of interest" description="Disordered" evidence="18">
    <location>
        <begin position="1"/>
        <end position="72"/>
    </location>
</feature>
<evidence type="ECO:0000256" key="19">
    <source>
        <dbReference type="SAM" id="Phobius"/>
    </source>
</evidence>
<keyword evidence="12" id="KW-0406">Ion transport</keyword>
<accession>T1JEV4</accession>
<dbReference type="AlphaFoldDB" id="T1JEV4"/>
<keyword evidence="6" id="KW-0597">Phosphoprotein</keyword>
<dbReference type="Pfam" id="PF03522">
    <property type="entry name" value="SLC12"/>
    <property type="match status" value="1"/>
</dbReference>
<evidence type="ECO:0000256" key="17">
    <source>
        <dbReference type="ARBA" id="ARBA00048452"/>
    </source>
</evidence>
<keyword evidence="5" id="KW-0633">Potassium transport</keyword>
<evidence type="ECO:0000256" key="14">
    <source>
        <dbReference type="ARBA" id="ARBA00023180"/>
    </source>
</evidence>
<evidence type="ECO:0000256" key="18">
    <source>
        <dbReference type="SAM" id="MobiDB-lite"/>
    </source>
</evidence>
<evidence type="ECO:0000256" key="4">
    <source>
        <dbReference type="ARBA" id="ARBA00022475"/>
    </source>
</evidence>
<keyword evidence="16" id="KW-0868">Chloride</keyword>
<feature type="domain" description="Amino acid permease/ SLC12A" evidence="20">
    <location>
        <begin position="145"/>
        <end position="636"/>
    </location>
</feature>
<evidence type="ECO:0000256" key="2">
    <source>
        <dbReference type="ARBA" id="ARBA00010593"/>
    </source>
</evidence>
<dbReference type="Pfam" id="PF00324">
    <property type="entry name" value="AA_permease"/>
    <property type="match status" value="1"/>
</dbReference>
<keyword evidence="15" id="KW-0739">Sodium transport</keyword>
<feature type="transmembrane region" description="Helical" evidence="19">
    <location>
        <begin position="267"/>
        <end position="286"/>
    </location>
</feature>
<dbReference type="GO" id="GO:0005886">
    <property type="term" value="C:plasma membrane"/>
    <property type="evidence" value="ECO:0007669"/>
    <property type="project" value="UniProtKB-SubCell"/>
</dbReference>
<dbReference type="GO" id="GO:0008511">
    <property type="term" value="F:sodium:potassium:chloride symporter activity"/>
    <property type="evidence" value="ECO:0007669"/>
    <property type="project" value="TreeGrafter"/>
</dbReference>
<comment type="similarity">
    <text evidence="2">Belongs to the SLC12A transporter family.</text>
</comment>
<keyword evidence="11" id="KW-0915">Sodium</keyword>
<comment type="subcellular location">
    <subcellularLocation>
        <location evidence="1">Cell membrane</location>
        <topology evidence="1">Multi-pass membrane protein</topology>
    </subcellularLocation>
</comment>
<evidence type="ECO:0000256" key="1">
    <source>
        <dbReference type="ARBA" id="ARBA00004651"/>
    </source>
</evidence>
<dbReference type="InterPro" id="IPR002443">
    <property type="entry name" value="SLC12A1/SLC12A2"/>
</dbReference>
<dbReference type="InterPro" id="IPR013612">
    <property type="entry name" value="AA_permease_N"/>
</dbReference>
<feature type="transmembrane region" description="Helical" evidence="19">
    <location>
        <begin position="496"/>
        <end position="515"/>
    </location>
</feature>
<dbReference type="NCBIfam" id="TIGR00930">
    <property type="entry name" value="2a30"/>
    <property type="match status" value="1"/>
</dbReference>
<dbReference type="PANTHER" id="PTHR11827:SF103">
    <property type="entry name" value="SODIUM CHLORIDE COTRANSPORTER 69, ISOFORM E"/>
    <property type="match status" value="1"/>
</dbReference>
<evidence type="ECO:0000256" key="8">
    <source>
        <dbReference type="ARBA" id="ARBA00022847"/>
    </source>
</evidence>
<keyword evidence="9" id="KW-0630">Potassium</keyword>
<feature type="domain" description="Amino acid permease N-terminal" evidence="22">
    <location>
        <begin position="73"/>
        <end position="115"/>
    </location>
</feature>
<feature type="compositionally biased region" description="Basic and acidic residues" evidence="18">
    <location>
        <begin position="848"/>
        <end position="860"/>
    </location>
</feature>
<feature type="compositionally biased region" description="Basic and acidic residues" evidence="18">
    <location>
        <begin position="829"/>
        <end position="839"/>
    </location>
</feature>